<evidence type="ECO:0000313" key="3">
    <source>
        <dbReference type="Proteomes" id="UP000199663"/>
    </source>
</evidence>
<feature type="signal peptide" evidence="1">
    <location>
        <begin position="1"/>
        <end position="17"/>
    </location>
</feature>
<keyword evidence="1" id="KW-0732">Signal</keyword>
<evidence type="ECO:0000313" key="2">
    <source>
        <dbReference type="EMBL" id="SDZ57284.1"/>
    </source>
</evidence>
<dbReference type="InterPro" id="IPR031815">
    <property type="entry name" value="DUF5074"/>
</dbReference>
<protein>
    <recommendedName>
        <fullName evidence="4">Surface layer protein</fullName>
    </recommendedName>
</protein>
<organism evidence="2 3">
    <name type="scientific">Rhodonellum ikkaensis</name>
    <dbReference type="NCBI Taxonomy" id="336829"/>
    <lineage>
        <taxon>Bacteria</taxon>
        <taxon>Pseudomonadati</taxon>
        <taxon>Bacteroidota</taxon>
        <taxon>Cytophagia</taxon>
        <taxon>Cytophagales</taxon>
        <taxon>Cytophagaceae</taxon>
        <taxon>Rhodonellum</taxon>
    </lineage>
</organism>
<gene>
    <name evidence="2" type="ORF">SAMN05444412_12823</name>
</gene>
<keyword evidence="3" id="KW-1185">Reference proteome</keyword>
<dbReference type="EMBL" id="FNQC01000028">
    <property type="protein sequence ID" value="SDZ57284.1"/>
    <property type="molecule type" value="Genomic_DNA"/>
</dbReference>
<dbReference type="PROSITE" id="PS51257">
    <property type="entry name" value="PROKAR_LIPOPROTEIN"/>
    <property type="match status" value="1"/>
</dbReference>
<dbReference type="Pfam" id="PF16819">
    <property type="entry name" value="DUF5074"/>
    <property type="match status" value="1"/>
</dbReference>
<dbReference type="RefSeq" id="WP_019600574.1">
    <property type="nucleotide sequence ID" value="NZ_FNQC01000028.1"/>
</dbReference>
<dbReference type="Proteomes" id="UP000199663">
    <property type="component" value="Unassembled WGS sequence"/>
</dbReference>
<dbReference type="InterPro" id="IPR011048">
    <property type="entry name" value="Haem_d1_sf"/>
</dbReference>
<feature type="chain" id="PRO_5045349854" description="Surface layer protein" evidence="1">
    <location>
        <begin position="18"/>
        <end position="350"/>
    </location>
</feature>
<proteinExistence type="predicted"/>
<evidence type="ECO:0000256" key="1">
    <source>
        <dbReference type="SAM" id="SignalP"/>
    </source>
</evidence>
<accession>A0A1H3U468</accession>
<dbReference type="Gene3D" id="2.130.10.10">
    <property type="entry name" value="YVTN repeat-like/Quinoprotein amine dehydrogenase"/>
    <property type="match status" value="1"/>
</dbReference>
<comment type="caution">
    <text evidence="2">The sequence shown here is derived from an EMBL/GenBank/DDBJ whole genome shotgun (WGS) entry which is preliminary data.</text>
</comment>
<dbReference type="SUPFAM" id="SSF51004">
    <property type="entry name" value="C-terminal (heme d1) domain of cytochrome cd1-nitrite reductase"/>
    <property type="match status" value="1"/>
</dbReference>
<evidence type="ECO:0008006" key="4">
    <source>
        <dbReference type="Google" id="ProtNLM"/>
    </source>
</evidence>
<sequence>MKQLRLLIGFWALSLFIASCDSGTNEVPLGELEQGVLIINEGNFSDRDGDISHYNPTTGIVKNNVFEIKNGRPYAGLVQDLVETDGRIYVVANTGKVEVVETKDFNSIGAVSQGLDITQSLVTANDKLYISDWGPYDASYNSPDSYIAVVNNLNGGEISKKILVSSRPSGMFVLGNNILVACAADKKMQVISLASDSMTESKDVEGTPVRFFEQDGKLYLFAKDPGNIYLHEINRNNRNLTLTVKIALERPTSNFARGENGELFVITSTGWPEYNDAVAKVSMTMGQVLDPAFYTGFGFYGIGYHPSTKNIYIGDNNGFQGNGTVIVVNASGQEVSALEVGRAPSGFLFK</sequence>
<reference evidence="2 3" key="1">
    <citation type="submission" date="2016-10" db="EMBL/GenBank/DDBJ databases">
        <authorList>
            <person name="Varghese N."/>
            <person name="Submissions S."/>
        </authorList>
    </citation>
    <scope>NUCLEOTIDE SEQUENCE [LARGE SCALE GENOMIC DNA]</scope>
    <source>
        <strain evidence="2 3">DSM 17997</strain>
    </source>
</reference>
<name>A0A1H3U468_9BACT</name>
<dbReference type="InterPro" id="IPR015943">
    <property type="entry name" value="WD40/YVTN_repeat-like_dom_sf"/>
</dbReference>